<reference evidence="3" key="1">
    <citation type="submission" date="2023-07" db="EMBL/GenBank/DDBJ databases">
        <title>Whole genome shotgun sequence of Streptomyces nojiriensis NBRC 13794.</title>
        <authorList>
            <person name="Komaki H."/>
            <person name="Tamura T."/>
        </authorList>
    </citation>
    <scope>NUCLEOTIDE SEQUENCE [LARGE SCALE GENOMIC DNA]</scope>
    <source>
        <strain evidence="3">NBRC 13794</strain>
    </source>
</reference>
<name>A0ABQ3SL85_9ACTN</name>
<keyword evidence="3" id="KW-1185">Reference proteome</keyword>
<evidence type="ECO:0000256" key="1">
    <source>
        <dbReference type="SAM" id="Coils"/>
    </source>
</evidence>
<keyword evidence="1" id="KW-0175">Coiled coil</keyword>
<gene>
    <name evidence="2" type="ORF">Snoj_27720</name>
</gene>
<proteinExistence type="predicted"/>
<sequence length="117" mass="12899">MAAWNLVAVGHLLVMANGTAGHDRMAAETVIAERASALLAADAQERQEEILAAQQEAERARRAAERVRALLSSLRRLPTGRRSLGREVMRDSVRRLLKAADEADSVLNTRERELVES</sequence>
<organism evidence="2 3">
    <name type="scientific">Streptomyces nojiriensis</name>
    <dbReference type="NCBI Taxonomy" id="66374"/>
    <lineage>
        <taxon>Bacteria</taxon>
        <taxon>Bacillati</taxon>
        <taxon>Actinomycetota</taxon>
        <taxon>Actinomycetes</taxon>
        <taxon>Kitasatosporales</taxon>
        <taxon>Streptomycetaceae</taxon>
        <taxon>Streptomyces</taxon>
    </lineage>
</organism>
<comment type="caution">
    <text evidence="2">The sequence shown here is derived from an EMBL/GenBank/DDBJ whole genome shotgun (WGS) entry which is preliminary data.</text>
</comment>
<dbReference type="Proteomes" id="UP000613974">
    <property type="component" value="Unassembled WGS sequence"/>
</dbReference>
<dbReference type="EMBL" id="BNEC01000005">
    <property type="protein sequence ID" value="GHI68854.1"/>
    <property type="molecule type" value="Genomic_DNA"/>
</dbReference>
<evidence type="ECO:0000313" key="2">
    <source>
        <dbReference type="EMBL" id="GHI68854.1"/>
    </source>
</evidence>
<accession>A0ABQ3SL85</accession>
<dbReference type="RefSeq" id="WP_189748595.1">
    <property type="nucleotide sequence ID" value="NZ_BMRL01000051.1"/>
</dbReference>
<evidence type="ECO:0000313" key="3">
    <source>
        <dbReference type="Proteomes" id="UP000613974"/>
    </source>
</evidence>
<protein>
    <submittedName>
        <fullName evidence="2">Uncharacterized protein</fullName>
    </submittedName>
</protein>
<dbReference type="GeneID" id="95587187"/>
<feature type="coiled-coil region" evidence="1">
    <location>
        <begin position="40"/>
        <end position="77"/>
    </location>
</feature>